<organism evidence="1 2">
    <name type="scientific">Kickxella alabastrina</name>
    <dbReference type="NCBI Taxonomy" id="61397"/>
    <lineage>
        <taxon>Eukaryota</taxon>
        <taxon>Fungi</taxon>
        <taxon>Fungi incertae sedis</taxon>
        <taxon>Zoopagomycota</taxon>
        <taxon>Kickxellomycotina</taxon>
        <taxon>Kickxellomycetes</taxon>
        <taxon>Kickxellales</taxon>
        <taxon>Kickxellaceae</taxon>
        <taxon>Kickxella</taxon>
    </lineage>
</organism>
<accession>A0ACC1HXT1</accession>
<dbReference type="Proteomes" id="UP001150581">
    <property type="component" value="Unassembled WGS sequence"/>
</dbReference>
<evidence type="ECO:0000313" key="1">
    <source>
        <dbReference type="EMBL" id="KAJ1881069.1"/>
    </source>
</evidence>
<comment type="caution">
    <text evidence="1">The sequence shown here is derived from an EMBL/GenBank/DDBJ whole genome shotgun (WGS) entry which is preliminary data.</text>
</comment>
<name>A0ACC1HXT1_9FUNG</name>
<keyword evidence="2" id="KW-1185">Reference proteome</keyword>
<proteinExistence type="predicted"/>
<evidence type="ECO:0000313" key="2">
    <source>
        <dbReference type="Proteomes" id="UP001150581"/>
    </source>
</evidence>
<protein>
    <submittedName>
        <fullName evidence="1">Uncharacterized protein</fullName>
    </submittedName>
</protein>
<sequence>MSQDNNIKVIARFRPPNSLEKKSGGTSVVEIEDETTVGIKCEEHTGSFTFDRVFGSDTSQSMIYNYAIRDTLE</sequence>
<reference evidence="1" key="1">
    <citation type="submission" date="2022-07" db="EMBL/GenBank/DDBJ databases">
        <title>Phylogenomic reconstructions and comparative analyses of Kickxellomycotina fungi.</title>
        <authorList>
            <person name="Reynolds N.K."/>
            <person name="Stajich J.E."/>
            <person name="Barry K."/>
            <person name="Grigoriev I.V."/>
            <person name="Crous P."/>
            <person name="Smith M.E."/>
        </authorList>
    </citation>
    <scope>NUCLEOTIDE SEQUENCE</scope>
    <source>
        <strain evidence="1">Benny 63K</strain>
    </source>
</reference>
<feature type="non-terminal residue" evidence="1">
    <location>
        <position position="73"/>
    </location>
</feature>
<gene>
    <name evidence="1" type="ORF">LPJ66_011391</name>
</gene>
<dbReference type="EMBL" id="JANBPG010003443">
    <property type="protein sequence ID" value="KAJ1881069.1"/>
    <property type="molecule type" value="Genomic_DNA"/>
</dbReference>